<reference evidence="1" key="2">
    <citation type="submission" date="2020-11" db="EMBL/GenBank/DDBJ databases">
        <authorList>
            <person name="McCartney M.A."/>
            <person name="Auch B."/>
            <person name="Kono T."/>
            <person name="Mallez S."/>
            <person name="Becker A."/>
            <person name="Gohl D.M."/>
            <person name="Silverstein K.A.T."/>
            <person name="Koren S."/>
            <person name="Bechman K.B."/>
            <person name="Herman A."/>
            <person name="Abrahante J.E."/>
            <person name="Garbe J."/>
        </authorList>
    </citation>
    <scope>NUCLEOTIDE SEQUENCE</scope>
    <source>
        <strain evidence="1">Duluth1</strain>
        <tissue evidence="1">Whole animal</tissue>
    </source>
</reference>
<evidence type="ECO:0000313" key="2">
    <source>
        <dbReference type="Proteomes" id="UP000828390"/>
    </source>
</evidence>
<keyword evidence="2" id="KW-1185">Reference proteome</keyword>
<dbReference type="EMBL" id="JAIWYP010000004">
    <property type="protein sequence ID" value="KAH3829970.1"/>
    <property type="molecule type" value="Genomic_DNA"/>
</dbReference>
<sequence length="74" mass="7820">MMNSTDNTSADITMNGMKLKEVSRFKYVGATMSQDGTSNADNRIMLAMAAAYIARLITGGITCLSASPPNTVPT</sequence>
<gene>
    <name evidence="1" type="ORF">DPMN_103203</name>
</gene>
<dbReference type="AlphaFoldDB" id="A0A9D4JYZ4"/>
<accession>A0A9D4JYZ4</accession>
<evidence type="ECO:0000313" key="1">
    <source>
        <dbReference type="EMBL" id="KAH3829970.1"/>
    </source>
</evidence>
<reference evidence="1" key="1">
    <citation type="journal article" date="2019" name="bioRxiv">
        <title>The Genome of the Zebra Mussel, Dreissena polymorpha: A Resource for Invasive Species Research.</title>
        <authorList>
            <person name="McCartney M.A."/>
            <person name="Auch B."/>
            <person name="Kono T."/>
            <person name="Mallez S."/>
            <person name="Zhang Y."/>
            <person name="Obille A."/>
            <person name="Becker A."/>
            <person name="Abrahante J.E."/>
            <person name="Garbe J."/>
            <person name="Badalamenti J.P."/>
            <person name="Herman A."/>
            <person name="Mangelson H."/>
            <person name="Liachko I."/>
            <person name="Sullivan S."/>
            <person name="Sone E.D."/>
            <person name="Koren S."/>
            <person name="Silverstein K.A.T."/>
            <person name="Beckman K.B."/>
            <person name="Gohl D.M."/>
        </authorList>
    </citation>
    <scope>NUCLEOTIDE SEQUENCE</scope>
    <source>
        <strain evidence="1">Duluth1</strain>
        <tissue evidence="1">Whole animal</tissue>
    </source>
</reference>
<comment type="caution">
    <text evidence="1">The sequence shown here is derived from an EMBL/GenBank/DDBJ whole genome shotgun (WGS) entry which is preliminary data.</text>
</comment>
<name>A0A9D4JYZ4_DREPO</name>
<protein>
    <submittedName>
        <fullName evidence="1">Uncharacterized protein</fullName>
    </submittedName>
</protein>
<proteinExistence type="predicted"/>
<organism evidence="1 2">
    <name type="scientific">Dreissena polymorpha</name>
    <name type="common">Zebra mussel</name>
    <name type="synonym">Mytilus polymorpha</name>
    <dbReference type="NCBI Taxonomy" id="45954"/>
    <lineage>
        <taxon>Eukaryota</taxon>
        <taxon>Metazoa</taxon>
        <taxon>Spiralia</taxon>
        <taxon>Lophotrochozoa</taxon>
        <taxon>Mollusca</taxon>
        <taxon>Bivalvia</taxon>
        <taxon>Autobranchia</taxon>
        <taxon>Heteroconchia</taxon>
        <taxon>Euheterodonta</taxon>
        <taxon>Imparidentia</taxon>
        <taxon>Neoheterodontei</taxon>
        <taxon>Myida</taxon>
        <taxon>Dreissenoidea</taxon>
        <taxon>Dreissenidae</taxon>
        <taxon>Dreissena</taxon>
    </lineage>
</organism>
<dbReference type="Proteomes" id="UP000828390">
    <property type="component" value="Unassembled WGS sequence"/>
</dbReference>